<keyword evidence="3" id="KW-0597">Phosphoprotein</keyword>
<dbReference type="CDD" id="cd00130">
    <property type="entry name" value="PAS"/>
    <property type="match status" value="1"/>
</dbReference>
<evidence type="ECO:0000259" key="11">
    <source>
        <dbReference type="PROSITE" id="PS50112"/>
    </source>
</evidence>
<dbReference type="InterPro" id="IPR036890">
    <property type="entry name" value="HATPase_C_sf"/>
</dbReference>
<dbReference type="InterPro" id="IPR005467">
    <property type="entry name" value="His_kinase_dom"/>
</dbReference>
<dbReference type="InterPro" id="IPR035965">
    <property type="entry name" value="PAS-like_dom_sf"/>
</dbReference>
<dbReference type="InterPro" id="IPR000014">
    <property type="entry name" value="PAS"/>
</dbReference>
<comment type="caution">
    <text evidence="13">The sequence shown here is derived from an EMBL/GenBank/DDBJ whole genome shotgun (WGS) entry which is preliminary data.</text>
</comment>
<comment type="catalytic activity">
    <reaction evidence="1">
        <text>ATP + protein L-histidine = ADP + protein N-phospho-L-histidine.</text>
        <dbReference type="EC" id="2.7.13.3"/>
    </reaction>
</comment>
<dbReference type="PROSITE" id="PS50112">
    <property type="entry name" value="PAS"/>
    <property type="match status" value="1"/>
</dbReference>
<reference evidence="13 14" key="1">
    <citation type="submission" date="2018-05" db="EMBL/GenBank/DDBJ databases">
        <title>Brumimicrobium oceani sp. nov., isolated from coastal sediment.</title>
        <authorList>
            <person name="Kou Y."/>
        </authorList>
    </citation>
    <scope>NUCLEOTIDE SEQUENCE [LARGE SCALE GENOMIC DNA]</scope>
    <source>
        <strain evidence="13 14">C305</strain>
    </source>
</reference>
<keyword evidence="9" id="KW-0175">Coiled coil</keyword>
<feature type="domain" description="PAS" evidence="11">
    <location>
        <begin position="196"/>
        <end position="245"/>
    </location>
</feature>
<dbReference type="InterPro" id="IPR003594">
    <property type="entry name" value="HATPase_dom"/>
</dbReference>
<dbReference type="SUPFAM" id="SSF55785">
    <property type="entry name" value="PYP-like sensor domain (PAS domain)"/>
    <property type="match status" value="2"/>
</dbReference>
<keyword evidence="5" id="KW-0547">Nucleotide-binding</keyword>
<dbReference type="InterPro" id="IPR000700">
    <property type="entry name" value="PAS-assoc_C"/>
</dbReference>
<dbReference type="NCBIfam" id="TIGR00229">
    <property type="entry name" value="sensory_box"/>
    <property type="match status" value="1"/>
</dbReference>
<feature type="coiled-coil region" evidence="9">
    <location>
        <begin position="34"/>
        <end position="64"/>
    </location>
</feature>
<organism evidence="13 14">
    <name type="scientific">Brumimicrobium oceani</name>
    <dbReference type="NCBI Taxonomy" id="2100725"/>
    <lineage>
        <taxon>Bacteria</taxon>
        <taxon>Pseudomonadati</taxon>
        <taxon>Bacteroidota</taxon>
        <taxon>Flavobacteriia</taxon>
        <taxon>Flavobacteriales</taxon>
        <taxon>Crocinitomicaceae</taxon>
        <taxon>Brumimicrobium</taxon>
    </lineage>
</organism>
<dbReference type="PANTHER" id="PTHR41523">
    <property type="entry name" value="TWO-COMPONENT SYSTEM SENSOR PROTEIN"/>
    <property type="match status" value="1"/>
</dbReference>
<protein>
    <recommendedName>
        <fullName evidence="2">histidine kinase</fullName>
        <ecNumber evidence="2">2.7.13.3</ecNumber>
    </recommendedName>
</protein>
<dbReference type="SMART" id="SM00091">
    <property type="entry name" value="PAS"/>
    <property type="match status" value="1"/>
</dbReference>
<dbReference type="EC" id="2.7.13.3" evidence="2"/>
<evidence type="ECO:0000256" key="7">
    <source>
        <dbReference type="ARBA" id="ARBA00022840"/>
    </source>
</evidence>
<dbReference type="Pfam" id="PF08447">
    <property type="entry name" value="PAS_3"/>
    <property type="match status" value="1"/>
</dbReference>
<evidence type="ECO:0000256" key="6">
    <source>
        <dbReference type="ARBA" id="ARBA00022777"/>
    </source>
</evidence>
<proteinExistence type="predicted"/>
<dbReference type="GO" id="GO:0004673">
    <property type="term" value="F:protein histidine kinase activity"/>
    <property type="evidence" value="ECO:0007669"/>
    <property type="project" value="UniProtKB-EC"/>
</dbReference>
<evidence type="ECO:0000313" key="13">
    <source>
        <dbReference type="EMBL" id="PWH82221.1"/>
    </source>
</evidence>
<evidence type="ECO:0000259" key="10">
    <source>
        <dbReference type="PROSITE" id="PS50109"/>
    </source>
</evidence>
<evidence type="ECO:0000313" key="14">
    <source>
        <dbReference type="Proteomes" id="UP000245370"/>
    </source>
</evidence>
<evidence type="ECO:0000256" key="3">
    <source>
        <dbReference type="ARBA" id="ARBA00022553"/>
    </source>
</evidence>
<evidence type="ECO:0000256" key="1">
    <source>
        <dbReference type="ARBA" id="ARBA00000085"/>
    </source>
</evidence>
<dbReference type="EMBL" id="QFRJ01000014">
    <property type="protein sequence ID" value="PWH82221.1"/>
    <property type="molecule type" value="Genomic_DNA"/>
</dbReference>
<name>A0A2U2X361_9FLAO</name>
<dbReference type="AlphaFoldDB" id="A0A2U2X361"/>
<feature type="domain" description="Histidine kinase" evidence="10">
    <location>
        <begin position="307"/>
        <end position="503"/>
    </location>
</feature>
<dbReference type="RefSeq" id="WP_109360450.1">
    <property type="nucleotide sequence ID" value="NZ_QFRJ01000014.1"/>
</dbReference>
<dbReference type="PANTHER" id="PTHR41523:SF8">
    <property type="entry name" value="ETHYLENE RESPONSE SENSOR PROTEIN"/>
    <property type="match status" value="1"/>
</dbReference>
<dbReference type="SUPFAM" id="SSF55874">
    <property type="entry name" value="ATPase domain of HSP90 chaperone/DNA topoisomerase II/histidine kinase"/>
    <property type="match status" value="1"/>
</dbReference>
<evidence type="ECO:0000256" key="9">
    <source>
        <dbReference type="SAM" id="Coils"/>
    </source>
</evidence>
<keyword evidence="4" id="KW-0808">Transferase</keyword>
<keyword evidence="7" id="KW-0067">ATP-binding</keyword>
<dbReference type="Pfam" id="PF02518">
    <property type="entry name" value="HATPase_c"/>
    <property type="match status" value="1"/>
</dbReference>
<dbReference type="InterPro" id="IPR013655">
    <property type="entry name" value="PAS_fold_3"/>
</dbReference>
<dbReference type="Pfam" id="PF07568">
    <property type="entry name" value="HisKA_2"/>
    <property type="match status" value="1"/>
</dbReference>
<dbReference type="PROSITE" id="PS50113">
    <property type="entry name" value="PAC"/>
    <property type="match status" value="1"/>
</dbReference>
<dbReference type="Gene3D" id="3.30.450.20">
    <property type="entry name" value="PAS domain"/>
    <property type="match status" value="2"/>
</dbReference>
<evidence type="ECO:0000256" key="5">
    <source>
        <dbReference type="ARBA" id="ARBA00022741"/>
    </source>
</evidence>
<keyword evidence="8" id="KW-0843">Virulence</keyword>
<keyword evidence="6" id="KW-0418">Kinase</keyword>
<keyword evidence="14" id="KW-1185">Reference proteome</keyword>
<evidence type="ECO:0000259" key="12">
    <source>
        <dbReference type="PROSITE" id="PS50113"/>
    </source>
</evidence>
<dbReference type="Proteomes" id="UP000245370">
    <property type="component" value="Unassembled WGS sequence"/>
</dbReference>
<evidence type="ECO:0000256" key="8">
    <source>
        <dbReference type="ARBA" id="ARBA00023026"/>
    </source>
</evidence>
<evidence type="ECO:0000256" key="2">
    <source>
        <dbReference type="ARBA" id="ARBA00012438"/>
    </source>
</evidence>
<dbReference type="Pfam" id="PF13426">
    <property type="entry name" value="PAS_9"/>
    <property type="match status" value="1"/>
</dbReference>
<dbReference type="InterPro" id="IPR011495">
    <property type="entry name" value="Sig_transdc_His_kin_sub2_dim/P"/>
</dbReference>
<sequence length="507" mass="58064">MEKKLEIILHKLIQAEESVRMLKSQALKTINPESNLLLEDTQKLEELKAELEQKEDLIRKGEEFANVGRWIYMFDTDQMEWSDETRRIFEYPKDYEGSLKDFYFECVDPDGFEHLAIQIENLRLKSEEQVMTHSVRTPSGNLKTLSCVSSPILNEKGEIIGVEGFLKDISDHITGNKGLDNFFNLSHDLHCIFHLDGRFVKVSPSWTKLLGYAENELVSHSFLEFLHPEDKEKSLQIYTDVERNKRTPTFENRYISKSGEVVYLSWNTQLDTETKLAYCTARNITETRLKEEKLLSDLSGKELLLREIHHRVKNNLQIISSLLSLQSDINEGHELLSRLYADSKNRIHSMAAIHEMFYQSEELDKIDFSKYIKQLLSDLSNTFNSDKKSISFSVNATAVFVNLDTAIPLGLLINEVITNSIKHGANAEGNVVISIDMTEKENGEFEIMIGDTGINTRENILNQDFESLGVLLINSLVDQVDGKIEQLNKTEGTVFKLTLENKLVSQG</sequence>
<feature type="domain" description="PAC" evidence="12">
    <location>
        <begin position="124"/>
        <end position="181"/>
    </location>
</feature>
<gene>
    <name evidence="13" type="ORF">DIT68_14035</name>
</gene>
<evidence type="ECO:0000256" key="4">
    <source>
        <dbReference type="ARBA" id="ARBA00022679"/>
    </source>
</evidence>
<reference evidence="13 14" key="2">
    <citation type="submission" date="2018-05" db="EMBL/GenBank/DDBJ databases">
        <authorList>
            <person name="Lanie J.A."/>
            <person name="Ng W.-L."/>
            <person name="Kazmierczak K.M."/>
            <person name="Andrzejewski T.M."/>
            <person name="Davidsen T.M."/>
            <person name="Wayne K.J."/>
            <person name="Tettelin H."/>
            <person name="Glass J.I."/>
            <person name="Rusch D."/>
            <person name="Podicherti R."/>
            <person name="Tsui H.-C.T."/>
            <person name="Winkler M.E."/>
        </authorList>
    </citation>
    <scope>NUCLEOTIDE SEQUENCE [LARGE SCALE GENOMIC DNA]</scope>
    <source>
        <strain evidence="13 14">C305</strain>
    </source>
</reference>
<accession>A0A2U2X361</accession>
<dbReference type="OrthoDB" id="9804645at2"/>
<dbReference type="PROSITE" id="PS50109">
    <property type="entry name" value="HIS_KIN"/>
    <property type="match status" value="1"/>
</dbReference>
<dbReference type="Gene3D" id="3.30.565.10">
    <property type="entry name" value="Histidine kinase-like ATPase, C-terminal domain"/>
    <property type="match status" value="1"/>
</dbReference>
<dbReference type="GO" id="GO:0005524">
    <property type="term" value="F:ATP binding"/>
    <property type="evidence" value="ECO:0007669"/>
    <property type="project" value="UniProtKB-KW"/>
</dbReference>